<keyword evidence="2" id="KW-1185">Reference proteome</keyword>
<comment type="caution">
    <text evidence="1">The sequence shown here is derived from an EMBL/GenBank/DDBJ whole genome shotgun (WGS) entry which is preliminary data.</text>
</comment>
<dbReference type="EMBL" id="CM043806">
    <property type="protein sequence ID" value="KAI4812923.1"/>
    <property type="molecule type" value="Genomic_DNA"/>
</dbReference>
<name>A0ACB9WJ05_CHAAC</name>
<proteinExistence type="predicted"/>
<evidence type="ECO:0000313" key="1">
    <source>
        <dbReference type="EMBL" id="KAI4812923.1"/>
    </source>
</evidence>
<protein>
    <submittedName>
        <fullName evidence="1">Uncharacterized protein</fullName>
    </submittedName>
</protein>
<gene>
    <name evidence="1" type="ORF">KUCAC02_024285</name>
</gene>
<reference evidence="1" key="1">
    <citation type="submission" date="2022-05" db="EMBL/GenBank/DDBJ databases">
        <title>Chromosome-level genome of Chaenocephalus aceratus.</title>
        <authorList>
            <person name="Park H."/>
        </authorList>
    </citation>
    <scope>NUCLEOTIDE SEQUENCE</scope>
    <source>
        <strain evidence="1">KU_202001</strain>
    </source>
</reference>
<accession>A0ACB9WJ05</accession>
<dbReference type="Proteomes" id="UP001057452">
    <property type="component" value="Chromosome 22"/>
</dbReference>
<sequence>MSENYTWGRVKDLVRKTKLRNQSRLALIPSRLKMSCPQLYMSGGGVAGGEDGAKRSAKQSSGEADGRSGGADGSSGGGRKCQSPGEVENISEASEMEEGEPDVGEDPMGVMVFGGSSGKPRGRDEEKRTSSENARLKCKADKERETEKRRASSTGGEVGKDIS</sequence>
<organism evidence="1 2">
    <name type="scientific">Chaenocephalus aceratus</name>
    <name type="common">Blackfin icefish</name>
    <name type="synonym">Chaenichthys aceratus</name>
    <dbReference type="NCBI Taxonomy" id="36190"/>
    <lineage>
        <taxon>Eukaryota</taxon>
        <taxon>Metazoa</taxon>
        <taxon>Chordata</taxon>
        <taxon>Craniata</taxon>
        <taxon>Vertebrata</taxon>
        <taxon>Euteleostomi</taxon>
        <taxon>Actinopterygii</taxon>
        <taxon>Neopterygii</taxon>
        <taxon>Teleostei</taxon>
        <taxon>Neoteleostei</taxon>
        <taxon>Acanthomorphata</taxon>
        <taxon>Eupercaria</taxon>
        <taxon>Perciformes</taxon>
        <taxon>Notothenioidei</taxon>
        <taxon>Channichthyidae</taxon>
        <taxon>Chaenocephalus</taxon>
    </lineage>
</organism>
<evidence type="ECO:0000313" key="2">
    <source>
        <dbReference type="Proteomes" id="UP001057452"/>
    </source>
</evidence>